<dbReference type="Gene3D" id="3.40.50.360">
    <property type="match status" value="1"/>
</dbReference>
<reference evidence="4 5" key="1">
    <citation type="submission" date="2020-08" db="EMBL/GenBank/DDBJ databases">
        <title>Streptomycin Non-resistant strain, P. mexicana.</title>
        <authorList>
            <person name="Ganesh-Kumar S."/>
            <person name="Zhe T."/>
            <person name="Yu Z."/>
            <person name="Min Y."/>
        </authorList>
    </citation>
    <scope>NUCLEOTIDE SEQUENCE [LARGE SCALE GENOMIC DNA]</scope>
    <source>
        <strain evidence="4 5">GTZY2</strain>
    </source>
</reference>
<evidence type="ECO:0000313" key="5">
    <source>
        <dbReference type="Proteomes" id="UP000515838"/>
    </source>
</evidence>
<dbReference type="GO" id="GO:0005829">
    <property type="term" value="C:cytosol"/>
    <property type="evidence" value="ECO:0007669"/>
    <property type="project" value="TreeGrafter"/>
</dbReference>
<dbReference type="AlphaFoldDB" id="A0A7G9TAZ6"/>
<dbReference type="InterPro" id="IPR029039">
    <property type="entry name" value="Flavoprotein-like_sf"/>
</dbReference>
<dbReference type="InterPro" id="IPR050712">
    <property type="entry name" value="NAD(P)H-dep_reductase"/>
</dbReference>
<dbReference type="EMBL" id="CP060731">
    <property type="protein sequence ID" value="QNN77271.1"/>
    <property type="molecule type" value="Genomic_DNA"/>
</dbReference>
<organism evidence="4 5">
    <name type="scientific">Pseudoxanthomonas mexicana</name>
    <dbReference type="NCBI Taxonomy" id="128785"/>
    <lineage>
        <taxon>Bacteria</taxon>
        <taxon>Pseudomonadati</taxon>
        <taxon>Pseudomonadota</taxon>
        <taxon>Gammaproteobacteria</taxon>
        <taxon>Lysobacterales</taxon>
        <taxon>Lysobacteraceae</taxon>
        <taxon>Pseudoxanthomonas</taxon>
    </lineage>
</organism>
<keyword evidence="2" id="KW-0285">Flavoprotein</keyword>
<dbReference type="PANTHER" id="PTHR30543">
    <property type="entry name" value="CHROMATE REDUCTASE"/>
    <property type="match status" value="1"/>
</dbReference>
<protein>
    <submittedName>
        <fullName evidence="4">NAD(P)H-dependent oxidoreductase</fullName>
    </submittedName>
</protein>
<dbReference type="RefSeq" id="WP_187572912.1">
    <property type="nucleotide sequence ID" value="NZ_CP060731.1"/>
</dbReference>
<gene>
    <name evidence="4" type="ORF">IAE60_15305</name>
</gene>
<sequence length="181" mass="19573">MPTLRIGLVIGSLRAGSFNRQLADAVRTLAGDRFVFEEIGIGDLPLYDQDDDAAFPAAGLRFKQQVEACDALLFVTPEYNRSIPGVLKNAIDIGTRPGGSNSFAGKRAAIIGTSPGAHGTVSAQQHLRNVLSAVDLAVLPQPEIAIQYREGQIDADGNVSDERLRKRLQLFLDRFEAWLAA</sequence>
<proteinExistence type="predicted"/>
<dbReference type="GO" id="GO:0016491">
    <property type="term" value="F:oxidoreductase activity"/>
    <property type="evidence" value="ECO:0007669"/>
    <property type="project" value="InterPro"/>
</dbReference>
<dbReference type="Proteomes" id="UP000515838">
    <property type="component" value="Chromosome"/>
</dbReference>
<dbReference type="SUPFAM" id="SSF52218">
    <property type="entry name" value="Flavoproteins"/>
    <property type="match status" value="1"/>
</dbReference>
<dbReference type="PANTHER" id="PTHR30543:SF21">
    <property type="entry name" value="NAD(P)H-DEPENDENT FMN REDUCTASE LOT6"/>
    <property type="match status" value="1"/>
</dbReference>
<dbReference type="GeneID" id="81472352"/>
<dbReference type="Pfam" id="PF03358">
    <property type="entry name" value="FMN_red"/>
    <property type="match status" value="1"/>
</dbReference>
<evidence type="ECO:0000313" key="4">
    <source>
        <dbReference type="EMBL" id="QNN77271.1"/>
    </source>
</evidence>
<dbReference type="InterPro" id="IPR005025">
    <property type="entry name" value="FMN_Rdtase-like_dom"/>
</dbReference>
<evidence type="ECO:0000256" key="2">
    <source>
        <dbReference type="ARBA" id="ARBA00022643"/>
    </source>
</evidence>
<dbReference type="GO" id="GO:0010181">
    <property type="term" value="F:FMN binding"/>
    <property type="evidence" value="ECO:0007669"/>
    <property type="project" value="TreeGrafter"/>
</dbReference>
<accession>A0A7G9TAZ6</accession>
<keyword evidence="2" id="KW-0288">FMN</keyword>
<evidence type="ECO:0000256" key="1">
    <source>
        <dbReference type="ARBA" id="ARBA00001917"/>
    </source>
</evidence>
<comment type="cofactor">
    <cofactor evidence="1">
        <name>FMN</name>
        <dbReference type="ChEBI" id="CHEBI:58210"/>
    </cofactor>
</comment>
<evidence type="ECO:0000259" key="3">
    <source>
        <dbReference type="Pfam" id="PF03358"/>
    </source>
</evidence>
<name>A0A7G9TAZ6_PSEMX</name>
<feature type="domain" description="NADPH-dependent FMN reductase-like" evidence="3">
    <location>
        <begin position="5"/>
        <end position="147"/>
    </location>
</feature>